<feature type="domain" description="GPI ethanolamine phosphate transferase 1 C-terminal" evidence="16">
    <location>
        <begin position="399"/>
        <end position="692"/>
    </location>
</feature>
<keyword evidence="13" id="KW-0325">Glycoprotein</keyword>
<evidence type="ECO:0000256" key="1">
    <source>
        <dbReference type="ARBA" id="ARBA00001913"/>
    </source>
</evidence>
<accession>A0ABY7E9B6</accession>
<comment type="subcellular location">
    <subcellularLocation>
        <location evidence="2 14">Endoplasmic reticulum membrane</location>
        <topology evidence="2 14">Multi-pass membrane protein</topology>
    </subcellularLocation>
</comment>
<feature type="transmembrane region" description="Helical" evidence="14">
    <location>
        <begin position="646"/>
        <end position="667"/>
    </location>
</feature>
<gene>
    <name evidence="17" type="ORF">MAR_010304</name>
</gene>
<evidence type="ECO:0000256" key="12">
    <source>
        <dbReference type="ARBA" id="ARBA00023136"/>
    </source>
</evidence>
<evidence type="ECO:0000256" key="4">
    <source>
        <dbReference type="ARBA" id="ARBA00008400"/>
    </source>
</evidence>
<dbReference type="InterPro" id="IPR017850">
    <property type="entry name" value="Alkaline_phosphatase_core_sf"/>
</dbReference>
<dbReference type="InterPro" id="IPR000917">
    <property type="entry name" value="Sulfatase_N"/>
</dbReference>
<dbReference type="EC" id="2.-.-.-" evidence="14"/>
<evidence type="ECO:0000256" key="5">
    <source>
        <dbReference type="ARBA" id="ARBA00008779"/>
    </source>
</evidence>
<feature type="transmembrane region" description="Helical" evidence="14">
    <location>
        <begin position="582"/>
        <end position="602"/>
    </location>
</feature>
<sequence length="700" mass="79370">MKLWVIVAVGLLIHLVFFFSVFEVFFATPLVTDLTPHKSPLPPPAKRLVFIVADGLRADKILQIQPDGKSAAPFLSIEQQPFCADLQGKEVVFDTVFNESQYTWSWDTPKFLAKVTGGNQDRMFSDKYPGHMKYLAGINAKDMDTWVFDEFQKLFLEAKEDTTLQSKLSNERILFFLHLGGLDHSGYIVRPSSPSYLEHIRFVDDGVQKLVSTMEQHYGSDGKTAYVFTSDHGMTDWGAHGDGTADETLTPLIVWGPGLRKPSTETTKYADGLSEAWGLQDIRRTDINQASMAGLLAALVGIPFPKNAVLPMPDNVFDVSDEEMAQMLYANLQQLLAQVQGMREERETRSIKFAFTPFQPLSAGTLEDIKDRISRQLASKQFKEAIQECQQSISLALRGIRYYTTYDRNHLWFAVVSGYVGWMVYLVSLMFEENDVSASMPYPAQLSRRYKAGIIFFFLLLAVITFVVLFVQHTVWTQYIYVLLPYPIWLAVFDVYRQMLVFSGSLKPLLPYIALTFLGLQAGVMGFYYKQLMVLPILCFAAWPWLSKQDLLDKGIMIQWSASCVAMGVFALIPTGTRELQFNLVVIGGVLAIIVAFYVMRSFANRQLARRKQFLIYGFQILMMALAIFIMRHTAALAANDKRTPLVSQILSWIIFILAIVEPFLVTTDIRCRLFAVALAWMGPYILLGISYPFFNTLYQ</sequence>
<dbReference type="Pfam" id="PF04987">
    <property type="entry name" value="PigN"/>
    <property type="match status" value="1"/>
</dbReference>
<proteinExistence type="inferred from homology"/>
<evidence type="ECO:0000256" key="11">
    <source>
        <dbReference type="ARBA" id="ARBA00022989"/>
    </source>
</evidence>
<evidence type="ECO:0000313" key="18">
    <source>
        <dbReference type="Proteomes" id="UP001164746"/>
    </source>
</evidence>
<evidence type="ECO:0000256" key="8">
    <source>
        <dbReference type="ARBA" id="ARBA00022679"/>
    </source>
</evidence>
<evidence type="ECO:0000256" key="14">
    <source>
        <dbReference type="RuleBase" id="RU367138"/>
    </source>
</evidence>
<evidence type="ECO:0000256" key="6">
    <source>
        <dbReference type="ARBA" id="ARBA00020831"/>
    </source>
</evidence>
<feature type="transmembrane region" description="Helical" evidence="14">
    <location>
        <begin position="452"/>
        <end position="472"/>
    </location>
</feature>
<evidence type="ECO:0000256" key="3">
    <source>
        <dbReference type="ARBA" id="ARBA00004687"/>
    </source>
</evidence>
<dbReference type="InterPro" id="IPR007070">
    <property type="entry name" value="GPI_EtnP_transferase_1"/>
</dbReference>
<feature type="domain" description="Sulfatase N-terminal" evidence="15">
    <location>
        <begin position="169"/>
        <end position="264"/>
    </location>
</feature>
<feature type="transmembrane region" description="Helical" evidence="14">
    <location>
        <begin position="478"/>
        <end position="496"/>
    </location>
</feature>
<evidence type="ECO:0000259" key="16">
    <source>
        <dbReference type="Pfam" id="PF04987"/>
    </source>
</evidence>
<keyword evidence="8 14" id="KW-0808">Transferase</keyword>
<dbReference type="Gene3D" id="3.40.720.10">
    <property type="entry name" value="Alkaline Phosphatase, subunit A"/>
    <property type="match status" value="1"/>
</dbReference>
<keyword evidence="10 14" id="KW-0256">Endoplasmic reticulum</keyword>
<feature type="transmembrane region" description="Helical" evidence="14">
    <location>
        <begin position="531"/>
        <end position="546"/>
    </location>
</feature>
<dbReference type="EMBL" id="CP111015">
    <property type="protein sequence ID" value="WAR03746.1"/>
    <property type="molecule type" value="Genomic_DNA"/>
</dbReference>
<comment type="similarity">
    <text evidence="4 14">Belongs to the PIGG/PIGN/PIGO family. PIGN subfamily.</text>
</comment>
<feature type="transmembrane region" description="Helical" evidence="14">
    <location>
        <begin position="614"/>
        <end position="634"/>
    </location>
</feature>
<dbReference type="Proteomes" id="UP001164746">
    <property type="component" value="Chromosome 4"/>
</dbReference>
<evidence type="ECO:0000259" key="15">
    <source>
        <dbReference type="Pfam" id="PF00884"/>
    </source>
</evidence>
<keyword evidence="12 14" id="KW-0472">Membrane</keyword>
<dbReference type="PANTHER" id="PTHR12250">
    <property type="entry name" value="PHOSPHATIDYLINOSITOL GLYCAN, CLASS N"/>
    <property type="match status" value="1"/>
</dbReference>
<evidence type="ECO:0000256" key="9">
    <source>
        <dbReference type="ARBA" id="ARBA00022692"/>
    </source>
</evidence>
<keyword evidence="18" id="KW-1185">Reference proteome</keyword>
<feature type="transmembrane region" description="Helical" evidence="14">
    <location>
        <begin position="558"/>
        <end position="576"/>
    </location>
</feature>
<evidence type="ECO:0000256" key="13">
    <source>
        <dbReference type="ARBA" id="ARBA00023180"/>
    </source>
</evidence>
<evidence type="ECO:0000256" key="2">
    <source>
        <dbReference type="ARBA" id="ARBA00004477"/>
    </source>
</evidence>
<comment type="pathway">
    <text evidence="3 14">Glycolipid biosynthesis; glycosylphosphatidylinositol-anchor biosynthesis.</text>
</comment>
<keyword evidence="9 14" id="KW-0812">Transmembrane</keyword>
<dbReference type="Pfam" id="PF00884">
    <property type="entry name" value="Sulfatase"/>
    <property type="match status" value="1"/>
</dbReference>
<dbReference type="CDD" id="cd16020">
    <property type="entry name" value="GPI_EPT_1"/>
    <property type="match status" value="1"/>
</dbReference>
<dbReference type="InterPro" id="IPR037671">
    <property type="entry name" value="PIGN_N"/>
</dbReference>
<keyword evidence="7 14" id="KW-0337">GPI-anchor biosynthesis</keyword>
<comment type="cofactor">
    <cofactor evidence="1">
        <name>Ca(2+)</name>
        <dbReference type="ChEBI" id="CHEBI:29108"/>
    </cofactor>
</comment>
<dbReference type="InterPro" id="IPR017852">
    <property type="entry name" value="GPI_EtnP_transferase_1_C"/>
</dbReference>
<feature type="transmembrane region" description="Helical" evidence="14">
    <location>
        <begin position="508"/>
        <end position="525"/>
    </location>
</feature>
<feature type="transmembrane region" description="Helical" evidence="14">
    <location>
        <begin position="674"/>
        <end position="695"/>
    </location>
</feature>
<evidence type="ECO:0000256" key="7">
    <source>
        <dbReference type="ARBA" id="ARBA00022502"/>
    </source>
</evidence>
<dbReference type="SUPFAM" id="SSF53649">
    <property type="entry name" value="Alkaline phosphatase-like"/>
    <property type="match status" value="1"/>
</dbReference>
<comment type="caution">
    <text evidence="14">Lacks conserved residue(s) required for the propagation of feature annotation.</text>
</comment>
<evidence type="ECO:0000313" key="17">
    <source>
        <dbReference type="EMBL" id="WAR03746.1"/>
    </source>
</evidence>
<protein>
    <recommendedName>
        <fullName evidence="6 14">GPI ethanolamine phosphate transferase 1</fullName>
        <ecNumber evidence="14">2.-.-.-</ecNumber>
    </recommendedName>
</protein>
<evidence type="ECO:0000256" key="10">
    <source>
        <dbReference type="ARBA" id="ARBA00022824"/>
    </source>
</evidence>
<feature type="transmembrane region" description="Helical" evidence="14">
    <location>
        <begin position="411"/>
        <end position="431"/>
    </location>
</feature>
<reference evidence="17" key="1">
    <citation type="submission" date="2022-11" db="EMBL/GenBank/DDBJ databases">
        <title>Centuries of genome instability and evolution in soft-shell clam transmissible cancer (bioRxiv).</title>
        <authorList>
            <person name="Hart S.F.M."/>
            <person name="Yonemitsu M.A."/>
            <person name="Giersch R.M."/>
            <person name="Beal B.F."/>
            <person name="Arriagada G."/>
            <person name="Davis B.W."/>
            <person name="Ostrander E.A."/>
            <person name="Goff S.P."/>
            <person name="Metzger M.J."/>
        </authorList>
    </citation>
    <scope>NUCLEOTIDE SEQUENCE</scope>
    <source>
        <strain evidence="17">MELC-2E11</strain>
        <tissue evidence="17">Siphon/mantle</tissue>
    </source>
</reference>
<dbReference type="PANTHER" id="PTHR12250:SF0">
    <property type="entry name" value="GPI ETHANOLAMINE PHOSPHATE TRANSFERASE 1"/>
    <property type="match status" value="1"/>
</dbReference>
<organism evidence="17 18">
    <name type="scientific">Mya arenaria</name>
    <name type="common">Soft-shell clam</name>
    <dbReference type="NCBI Taxonomy" id="6604"/>
    <lineage>
        <taxon>Eukaryota</taxon>
        <taxon>Metazoa</taxon>
        <taxon>Spiralia</taxon>
        <taxon>Lophotrochozoa</taxon>
        <taxon>Mollusca</taxon>
        <taxon>Bivalvia</taxon>
        <taxon>Autobranchia</taxon>
        <taxon>Heteroconchia</taxon>
        <taxon>Euheterodonta</taxon>
        <taxon>Imparidentia</taxon>
        <taxon>Neoheterodontei</taxon>
        <taxon>Myida</taxon>
        <taxon>Myoidea</taxon>
        <taxon>Myidae</taxon>
        <taxon>Mya</taxon>
    </lineage>
</organism>
<comment type="similarity">
    <text evidence="5">Belongs to the sulfatase family.</text>
</comment>
<name>A0ABY7E9B6_MYAAR</name>
<keyword evidence="11 14" id="KW-1133">Transmembrane helix</keyword>
<comment type="function">
    <text evidence="14">Ethanolamine phosphate transferase involved in glycosylphosphatidylinositol-anchor biosynthesis. Transfers ethanolamine phosphate to the first alpha-1,4-linked mannose of the glycosylphosphatidylinositol precursor of GPI-anchor.</text>
</comment>